<evidence type="ECO:0000259" key="2">
    <source>
        <dbReference type="PROSITE" id="PS50157"/>
    </source>
</evidence>
<dbReference type="SUPFAM" id="SSF57667">
    <property type="entry name" value="beta-beta-alpha zinc fingers"/>
    <property type="match status" value="1"/>
</dbReference>
<evidence type="ECO:0000313" key="3">
    <source>
        <dbReference type="EMBL" id="CAH1105892.1"/>
    </source>
</evidence>
<sequence length="103" mass="12014">MTCFLGVSPNAIYPCPHCDKTFKVLGSLRRHARYFCGKKPPPLTGYKKWSEEDFECLKCNKHYKLYCTLKRHIIHECDKPKKIACPVVGCDYMAKMNDRMLSH</sequence>
<dbReference type="Pfam" id="PF00096">
    <property type="entry name" value="zf-C2H2"/>
    <property type="match status" value="1"/>
</dbReference>
<dbReference type="PROSITE" id="PS50157">
    <property type="entry name" value="ZINC_FINGER_C2H2_2"/>
    <property type="match status" value="1"/>
</dbReference>
<dbReference type="GO" id="GO:0008270">
    <property type="term" value="F:zinc ion binding"/>
    <property type="evidence" value="ECO:0007669"/>
    <property type="project" value="UniProtKB-KW"/>
</dbReference>
<keyword evidence="1" id="KW-0479">Metal-binding</keyword>
<organism evidence="3 4">
    <name type="scientific">Psylliodes chrysocephalus</name>
    <dbReference type="NCBI Taxonomy" id="3402493"/>
    <lineage>
        <taxon>Eukaryota</taxon>
        <taxon>Metazoa</taxon>
        <taxon>Ecdysozoa</taxon>
        <taxon>Arthropoda</taxon>
        <taxon>Hexapoda</taxon>
        <taxon>Insecta</taxon>
        <taxon>Pterygota</taxon>
        <taxon>Neoptera</taxon>
        <taxon>Endopterygota</taxon>
        <taxon>Coleoptera</taxon>
        <taxon>Polyphaga</taxon>
        <taxon>Cucujiformia</taxon>
        <taxon>Chrysomeloidea</taxon>
        <taxon>Chrysomelidae</taxon>
        <taxon>Galerucinae</taxon>
        <taxon>Alticini</taxon>
        <taxon>Psylliodes</taxon>
    </lineage>
</organism>
<feature type="domain" description="C2H2-type" evidence="2">
    <location>
        <begin position="13"/>
        <end position="40"/>
    </location>
</feature>
<dbReference type="InterPro" id="IPR036236">
    <property type="entry name" value="Znf_C2H2_sf"/>
</dbReference>
<protein>
    <recommendedName>
        <fullName evidence="2">C2H2-type domain-containing protein</fullName>
    </recommendedName>
</protein>
<dbReference type="InterPro" id="IPR013087">
    <property type="entry name" value="Znf_C2H2_type"/>
</dbReference>
<dbReference type="Gene3D" id="3.30.160.60">
    <property type="entry name" value="Classic Zinc Finger"/>
    <property type="match status" value="1"/>
</dbReference>
<dbReference type="EMBL" id="OV651814">
    <property type="protein sequence ID" value="CAH1105892.1"/>
    <property type="molecule type" value="Genomic_DNA"/>
</dbReference>
<dbReference type="Proteomes" id="UP001153636">
    <property type="component" value="Chromosome 2"/>
</dbReference>
<dbReference type="AlphaFoldDB" id="A0A9P0GDW5"/>
<evidence type="ECO:0000256" key="1">
    <source>
        <dbReference type="PROSITE-ProRule" id="PRU00042"/>
    </source>
</evidence>
<keyword evidence="1" id="KW-0863">Zinc-finger</keyword>
<keyword evidence="1" id="KW-0862">Zinc</keyword>
<accession>A0A9P0GDW5</accession>
<dbReference type="OrthoDB" id="10004641at2759"/>
<evidence type="ECO:0000313" key="4">
    <source>
        <dbReference type="Proteomes" id="UP001153636"/>
    </source>
</evidence>
<gene>
    <name evidence="3" type="ORF">PSYICH_LOCUS7321</name>
</gene>
<name>A0A9P0GDW5_9CUCU</name>
<keyword evidence="4" id="KW-1185">Reference proteome</keyword>
<reference evidence="3" key="1">
    <citation type="submission" date="2022-01" db="EMBL/GenBank/DDBJ databases">
        <authorList>
            <person name="King R."/>
        </authorList>
    </citation>
    <scope>NUCLEOTIDE SEQUENCE</scope>
</reference>
<proteinExistence type="predicted"/>